<dbReference type="RefSeq" id="WP_150597447.1">
    <property type="nucleotide sequence ID" value="NZ_VOIX01000009.1"/>
</dbReference>
<protein>
    <submittedName>
        <fullName evidence="5">AAA family ATPase</fullName>
    </submittedName>
</protein>
<evidence type="ECO:0000256" key="2">
    <source>
        <dbReference type="ARBA" id="ARBA00022840"/>
    </source>
</evidence>
<organism evidence="5 6">
    <name type="scientific">Pseudomonas haemolytica</name>
    <dbReference type="NCBI Taxonomy" id="2600065"/>
    <lineage>
        <taxon>Bacteria</taxon>
        <taxon>Pseudomonadati</taxon>
        <taxon>Pseudomonadota</taxon>
        <taxon>Gammaproteobacteria</taxon>
        <taxon>Pseudomonadales</taxon>
        <taxon>Pseudomonadaceae</taxon>
        <taxon>Pseudomonas</taxon>
    </lineage>
</organism>
<dbReference type="PANTHER" id="PTHR43788:SF6">
    <property type="entry name" value="DNA HELICASE B"/>
    <property type="match status" value="1"/>
</dbReference>
<reference evidence="5 6" key="1">
    <citation type="submission" date="2019-08" db="EMBL/GenBank/DDBJ databases">
        <title>Pseudomonas haemolytica sp. nov. isolated from raw milk and skim milk concentrate.</title>
        <authorList>
            <person name="Hofmann K."/>
            <person name="Huptas C."/>
            <person name="Doll E."/>
            <person name="Scherer S."/>
            <person name="Wenning M."/>
        </authorList>
    </citation>
    <scope>NUCLEOTIDE SEQUENCE [LARGE SCALE GENOMIC DNA]</scope>
    <source>
        <strain evidence="5 6">DSM 108988</strain>
    </source>
</reference>
<dbReference type="InterPro" id="IPR050534">
    <property type="entry name" value="Coronavir_polyprotein_1ab"/>
</dbReference>
<dbReference type="InterPro" id="IPR027785">
    <property type="entry name" value="UvrD-like_helicase_C"/>
</dbReference>
<evidence type="ECO:0000259" key="4">
    <source>
        <dbReference type="Pfam" id="PF22721"/>
    </source>
</evidence>
<dbReference type="CDD" id="cd18809">
    <property type="entry name" value="SF1_C_RecD"/>
    <property type="match status" value="1"/>
</dbReference>
<dbReference type="Gene3D" id="3.40.50.300">
    <property type="entry name" value="P-loop containing nucleotide triphosphate hydrolases"/>
    <property type="match status" value="2"/>
</dbReference>
<keyword evidence="2" id="KW-0067">ATP-binding</keyword>
<dbReference type="SUPFAM" id="SSF52540">
    <property type="entry name" value="P-loop containing nucleoside triphosphate hydrolases"/>
    <property type="match status" value="2"/>
</dbReference>
<accession>A0A646P428</accession>
<evidence type="ECO:0000313" key="5">
    <source>
        <dbReference type="EMBL" id="MRJ23112.1"/>
    </source>
</evidence>
<feature type="domain" description="UvrD-like helicase C-terminal" evidence="3">
    <location>
        <begin position="429"/>
        <end position="479"/>
    </location>
</feature>
<dbReference type="GO" id="GO:0003678">
    <property type="term" value="F:DNA helicase activity"/>
    <property type="evidence" value="ECO:0007669"/>
    <property type="project" value="UniProtKB-ARBA"/>
</dbReference>
<name>A0A646P428_9PSED</name>
<dbReference type="Pfam" id="PF22721">
    <property type="entry name" value="TBP-TOTE"/>
    <property type="match status" value="2"/>
</dbReference>
<evidence type="ECO:0000313" key="6">
    <source>
        <dbReference type="Proteomes" id="UP000432048"/>
    </source>
</evidence>
<comment type="caution">
    <text evidence="5">The sequence shown here is derived from an EMBL/GenBank/DDBJ whole genome shotgun (WGS) entry which is preliminary data.</text>
</comment>
<sequence length="700" mass="77997">MELQLNSEQSAALAAIKMFLRDDSVDAFVLRGSAGTGKTTLIAKLVTTLEDMNLSCALLAPTGRAARILGNKIRQITGKSGYEGSTIHRAIYQLSQVEVNEEAETANDPGVRMIFPLKEEEPSVSLFVIDESSMVGDKETHGDFVHFGSGRILTDIVAFARAKRPGREKDHLTKLLFVGDPAQLPPVGEVSSPALSDVYLQREFNLRVRSFDLEAVMRQAQGSAILDRATELRDALLTERFNTFSLQPNEQDIQQADATSVLDIIVQKLRNKESNVTVVHSNATALEYNRTIRERLWGDAKLPIRVGDILLVNRNSTLHELSNGDLVKVTQVQAEAERIPVSLKGGHHVELSFRDVTVVFRAGDGSIIQSSCFVLENLLDSPHRELAPLEQRALLVDFRKRHPDLHPKAAEFRRAIRVDPYFNALQVKYGYAMTCHKAQGGEWDTAIVDFSSQTGVRNANFFRWAYTAITRAAKKLIVVNPPDFTAVSTMVWTQTTAAISTPSQSSQEDLSADPDWNRFSFSVSNAPLMPTHLQLRAVWQAQDIVIEQLQHLQYCERYTLGRDGKRASVQYYYDKKHRMGRAGAVPNALSDTQLADDALTSLQALANKQGGEWPDQFIQEFFDRLDAAISNSSIQRTGYKSMPYRVRVSFADSQRTGEIDFTFDGKQTWTAAQEVGSPGSSLGLYVEVQRLLKAHPEALR</sequence>
<dbReference type="InterPro" id="IPR054572">
    <property type="entry name" value="TBP-TOTE"/>
</dbReference>
<dbReference type="Proteomes" id="UP000432048">
    <property type="component" value="Unassembled WGS sequence"/>
</dbReference>
<dbReference type="Pfam" id="PF13538">
    <property type="entry name" value="UvrD_C_2"/>
    <property type="match status" value="1"/>
</dbReference>
<dbReference type="InterPro" id="IPR027417">
    <property type="entry name" value="P-loop_NTPase"/>
</dbReference>
<gene>
    <name evidence="5" type="ORF">FRT60_22690</name>
</gene>
<feature type="domain" description="TATA-binding-like protein" evidence="4">
    <location>
        <begin position="532"/>
        <end position="597"/>
    </location>
</feature>
<keyword evidence="1" id="KW-0547">Nucleotide-binding</keyword>
<evidence type="ECO:0000256" key="1">
    <source>
        <dbReference type="ARBA" id="ARBA00022741"/>
    </source>
</evidence>
<dbReference type="PANTHER" id="PTHR43788">
    <property type="entry name" value="DNA2/NAM7 HELICASE FAMILY MEMBER"/>
    <property type="match status" value="1"/>
</dbReference>
<dbReference type="GO" id="GO:0005524">
    <property type="term" value="F:ATP binding"/>
    <property type="evidence" value="ECO:0007669"/>
    <property type="project" value="UniProtKB-KW"/>
</dbReference>
<dbReference type="Pfam" id="PF13604">
    <property type="entry name" value="AAA_30"/>
    <property type="match status" value="1"/>
</dbReference>
<proteinExistence type="predicted"/>
<evidence type="ECO:0000259" key="3">
    <source>
        <dbReference type="Pfam" id="PF13538"/>
    </source>
</evidence>
<feature type="domain" description="TATA-binding-like protein" evidence="4">
    <location>
        <begin position="615"/>
        <end position="692"/>
    </location>
</feature>
<dbReference type="AlphaFoldDB" id="A0A646P428"/>
<dbReference type="EMBL" id="VOIX01000009">
    <property type="protein sequence ID" value="MRJ23112.1"/>
    <property type="molecule type" value="Genomic_DNA"/>
</dbReference>